<organism evidence="4 5">
    <name type="scientific">Rhamnusium bicolor</name>
    <dbReference type="NCBI Taxonomy" id="1586634"/>
    <lineage>
        <taxon>Eukaryota</taxon>
        <taxon>Metazoa</taxon>
        <taxon>Ecdysozoa</taxon>
        <taxon>Arthropoda</taxon>
        <taxon>Hexapoda</taxon>
        <taxon>Insecta</taxon>
        <taxon>Pterygota</taxon>
        <taxon>Neoptera</taxon>
        <taxon>Endopterygota</taxon>
        <taxon>Coleoptera</taxon>
        <taxon>Polyphaga</taxon>
        <taxon>Cucujiformia</taxon>
        <taxon>Chrysomeloidea</taxon>
        <taxon>Cerambycidae</taxon>
        <taxon>Lepturinae</taxon>
        <taxon>Rhagiini</taxon>
        <taxon>Rhamnusium</taxon>
    </lineage>
</organism>
<keyword evidence="1" id="KW-0411">Iron-sulfur</keyword>
<dbReference type="GO" id="GO:0046872">
    <property type="term" value="F:metal ion binding"/>
    <property type="evidence" value="ECO:0007669"/>
    <property type="project" value="UniProtKB-UniRule"/>
</dbReference>
<evidence type="ECO:0000313" key="5">
    <source>
        <dbReference type="Proteomes" id="UP001162156"/>
    </source>
</evidence>
<keyword evidence="1" id="KW-0235">DNA replication</keyword>
<proteinExistence type="inferred from homology"/>
<comment type="subcellular location">
    <subcellularLocation>
        <location evidence="1">Nucleus</location>
    </subcellularLocation>
    <subcellularLocation>
        <location evidence="1">Chromosome</location>
    </subcellularLocation>
</comment>
<dbReference type="GO" id="GO:0003677">
    <property type="term" value="F:DNA binding"/>
    <property type="evidence" value="ECO:0007669"/>
    <property type="project" value="UniProtKB-UniRule"/>
</dbReference>
<dbReference type="Gene3D" id="3.40.50.300">
    <property type="entry name" value="P-loop containing nucleotide triphosphate hydrolases"/>
    <property type="match status" value="2"/>
</dbReference>
<evidence type="ECO:0000259" key="3">
    <source>
        <dbReference type="Pfam" id="PF13087"/>
    </source>
</evidence>
<comment type="similarity">
    <text evidence="1">Belongs to the DNA2/NAM7 helicase family.</text>
</comment>
<keyword evidence="1" id="KW-0547">Nucleotide-binding</keyword>
<keyword evidence="1" id="KW-0004">4Fe-4S</keyword>
<dbReference type="PANTHER" id="PTHR10887">
    <property type="entry name" value="DNA2/NAM7 HELICASE FAMILY"/>
    <property type="match status" value="1"/>
</dbReference>
<dbReference type="GO" id="GO:0033567">
    <property type="term" value="P:DNA replication, Okazaki fragment processing"/>
    <property type="evidence" value="ECO:0007669"/>
    <property type="project" value="UniProtKB-UniRule"/>
</dbReference>
<feature type="domain" description="DNA2/NAM7 helicase-like C-terminal" evidence="3">
    <location>
        <begin position="132"/>
        <end position="268"/>
    </location>
</feature>
<dbReference type="Pfam" id="PF13087">
    <property type="entry name" value="AAA_12"/>
    <property type="match status" value="1"/>
</dbReference>
<comment type="function">
    <text evidence="1">Key enzyme involved in DNA replication and DNA repair. Involved in Okazaki fragments processing by cleaving long flaps that escape FEN1: flaps that are longer than 27 nucleotides are coated by replication protein A complex (RPA), leading to recruit DNA2 which cleaves the flap until it is too short to bind RPA and becomes a substrate for FEN1. Also involved in 5'-end resection of DNA during double-strand break (DSB) repair by mediating the cleavage of 5'-ssDNA.</text>
</comment>
<dbReference type="EC" id="3.6.4.12" evidence="1"/>
<keyword evidence="1" id="KW-0539">Nucleus</keyword>
<evidence type="ECO:0000259" key="2">
    <source>
        <dbReference type="Pfam" id="PF13086"/>
    </source>
</evidence>
<name>A0AAV8ZI55_9CUCU</name>
<sequence length="275" mass="30689">MPGTATHTSAVDNVCIRLVRYGVKLLRLGSESRVHPSLKEYSEHRLTKDCTTPEELDAIYNNVQVLAVTCLGSGHPVLSKRTMDICIVDESTQVLQSSVIRPLYAAKTFILIGDPDQLPAVVRDKDAIEMGMSESMFERLSTEEATIALNLNYRMNSTITALANYITYSGELLIGNESVANANLKLPNREVLTSKYKNHYWILKALDDSLENAVQVLDTGPVWKLQHNVSWLSHRKNGEQNENQNCVNIYEAAVVVNLVQALIKVSVHCSLLIFF</sequence>
<dbReference type="GO" id="GO:0017108">
    <property type="term" value="F:5'-flap endonuclease activity"/>
    <property type="evidence" value="ECO:0007669"/>
    <property type="project" value="UniProtKB-UniRule"/>
</dbReference>
<dbReference type="GO" id="GO:0005634">
    <property type="term" value="C:nucleus"/>
    <property type="evidence" value="ECO:0007669"/>
    <property type="project" value="UniProtKB-SubCell"/>
</dbReference>
<keyword evidence="1" id="KW-0347">Helicase</keyword>
<reference evidence="4" key="1">
    <citation type="journal article" date="2023" name="Insect Mol. Biol.">
        <title>Genome sequencing provides insights into the evolution of gene families encoding plant cell wall-degrading enzymes in longhorned beetles.</title>
        <authorList>
            <person name="Shin N.R."/>
            <person name="Okamura Y."/>
            <person name="Kirsch R."/>
            <person name="Pauchet Y."/>
        </authorList>
    </citation>
    <scope>NUCLEOTIDE SEQUENCE</scope>
    <source>
        <strain evidence="4">RBIC_L_NR</strain>
    </source>
</reference>
<comment type="caution">
    <text evidence="4">The sequence shown here is derived from an EMBL/GenBank/DDBJ whole genome shotgun (WGS) entry which is preliminary data.</text>
</comment>
<dbReference type="EMBL" id="JANEYF010001375">
    <property type="protein sequence ID" value="KAJ8964336.1"/>
    <property type="molecule type" value="Genomic_DNA"/>
</dbReference>
<keyword evidence="1" id="KW-0408">Iron</keyword>
<dbReference type="AlphaFoldDB" id="A0AAV8ZI55"/>
<keyword evidence="5" id="KW-1185">Reference proteome</keyword>
<dbReference type="GO" id="GO:0005694">
    <property type="term" value="C:chromosome"/>
    <property type="evidence" value="ECO:0007669"/>
    <property type="project" value="UniProtKB-SubCell"/>
</dbReference>
<feature type="domain" description="DNA2/NAM7 helicase helicase" evidence="2">
    <location>
        <begin position="58"/>
        <end position="122"/>
    </location>
</feature>
<dbReference type="Pfam" id="PF13086">
    <property type="entry name" value="AAA_11"/>
    <property type="match status" value="1"/>
</dbReference>
<dbReference type="InterPro" id="IPR041677">
    <property type="entry name" value="DNA2/NAM7_AAA_11"/>
</dbReference>
<dbReference type="GO" id="GO:0005737">
    <property type="term" value="C:cytoplasm"/>
    <property type="evidence" value="ECO:0007669"/>
    <property type="project" value="TreeGrafter"/>
</dbReference>
<keyword evidence="1" id="KW-0378">Hydrolase</keyword>
<protein>
    <recommendedName>
        <fullName evidence="1">DNA replication ATP-dependent helicase/nuclease</fullName>
        <ecNumber evidence="1">3.1.-.-</ecNumber>
        <ecNumber evidence="1">3.6.4.12</ecNumber>
    </recommendedName>
</protein>
<dbReference type="GO" id="GO:0071932">
    <property type="term" value="P:replication fork reversal"/>
    <property type="evidence" value="ECO:0007669"/>
    <property type="project" value="TreeGrafter"/>
</dbReference>
<comment type="catalytic activity">
    <reaction evidence="1">
        <text>ATP + H2O = ADP + phosphate + H(+)</text>
        <dbReference type="Rhea" id="RHEA:13065"/>
        <dbReference type="ChEBI" id="CHEBI:15377"/>
        <dbReference type="ChEBI" id="CHEBI:15378"/>
        <dbReference type="ChEBI" id="CHEBI:30616"/>
        <dbReference type="ChEBI" id="CHEBI:43474"/>
        <dbReference type="ChEBI" id="CHEBI:456216"/>
        <dbReference type="EC" id="3.6.4.12"/>
    </reaction>
</comment>
<evidence type="ECO:0000256" key="1">
    <source>
        <dbReference type="RuleBase" id="RU367041"/>
    </source>
</evidence>
<keyword evidence="1" id="KW-0238">DNA-binding</keyword>
<dbReference type="PANTHER" id="PTHR10887:SF433">
    <property type="entry name" value="DNA REPLICATION ATP-DEPENDENT HELICASE_NUCLEASE DNA2"/>
    <property type="match status" value="1"/>
</dbReference>
<dbReference type="GO" id="GO:0051539">
    <property type="term" value="F:4 iron, 4 sulfur cluster binding"/>
    <property type="evidence" value="ECO:0007669"/>
    <property type="project" value="UniProtKB-UniRule"/>
</dbReference>
<accession>A0AAV8ZI55</accession>
<keyword evidence="1" id="KW-0511">Multifunctional enzyme</keyword>
<dbReference type="Proteomes" id="UP001162156">
    <property type="component" value="Unassembled WGS sequence"/>
</dbReference>
<dbReference type="GO" id="GO:0006281">
    <property type="term" value="P:DNA repair"/>
    <property type="evidence" value="ECO:0007669"/>
    <property type="project" value="UniProtKB-KW"/>
</dbReference>
<dbReference type="SUPFAM" id="SSF52540">
    <property type="entry name" value="P-loop containing nucleoside triphosphate hydrolases"/>
    <property type="match status" value="1"/>
</dbReference>
<dbReference type="InterPro" id="IPR041679">
    <property type="entry name" value="DNA2/NAM7-like_C"/>
</dbReference>
<keyword evidence="1" id="KW-0158">Chromosome</keyword>
<dbReference type="InterPro" id="IPR027417">
    <property type="entry name" value="P-loop_NTPase"/>
</dbReference>
<keyword evidence="1" id="KW-0234">DNA repair</keyword>
<keyword evidence="1" id="KW-0479">Metal-binding</keyword>
<evidence type="ECO:0000313" key="4">
    <source>
        <dbReference type="EMBL" id="KAJ8964336.1"/>
    </source>
</evidence>
<dbReference type="EC" id="3.1.-.-" evidence="1"/>
<dbReference type="InterPro" id="IPR045055">
    <property type="entry name" value="DNA2/NAM7-like"/>
</dbReference>
<keyword evidence="1" id="KW-0227">DNA damage</keyword>
<dbReference type="GO" id="GO:0017116">
    <property type="term" value="F:single-stranded DNA helicase activity"/>
    <property type="evidence" value="ECO:0007669"/>
    <property type="project" value="UniProtKB-UniRule"/>
</dbReference>
<keyword evidence="1" id="KW-0540">Nuclease</keyword>
<gene>
    <name evidence="4" type="ORF">NQ314_004979</name>
</gene>
<keyword evidence="1" id="KW-0067">ATP-binding</keyword>
<dbReference type="GO" id="GO:0005524">
    <property type="term" value="F:ATP binding"/>
    <property type="evidence" value="ECO:0007669"/>
    <property type="project" value="UniProtKB-UniRule"/>
</dbReference>